<dbReference type="RefSeq" id="WP_153271205.1">
    <property type="nucleotide sequence ID" value="NZ_CP043498.1"/>
</dbReference>
<name>A0A5Q0C546_9HYPH</name>
<dbReference type="Pfam" id="PF00535">
    <property type="entry name" value="Glycos_transf_2"/>
    <property type="match status" value="1"/>
</dbReference>
<dbReference type="Proteomes" id="UP000326881">
    <property type="component" value="Chromosome"/>
</dbReference>
<dbReference type="GO" id="GO:0016740">
    <property type="term" value="F:transferase activity"/>
    <property type="evidence" value="ECO:0007669"/>
    <property type="project" value="UniProtKB-KW"/>
</dbReference>
<dbReference type="InterPro" id="IPR029044">
    <property type="entry name" value="Nucleotide-diphossugar_trans"/>
</dbReference>
<keyword evidence="3" id="KW-1185">Reference proteome</keyword>
<evidence type="ECO:0000259" key="1">
    <source>
        <dbReference type="Pfam" id="PF00535"/>
    </source>
</evidence>
<dbReference type="AlphaFoldDB" id="A0A5Q0C546"/>
<evidence type="ECO:0000313" key="2">
    <source>
        <dbReference type="EMBL" id="QFY61036.1"/>
    </source>
</evidence>
<protein>
    <submittedName>
        <fullName evidence="2">Glycosyltransferase family 2 protein</fullName>
    </submittedName>
</protein>
<dbReference type="InterPro" id="IPR001173">
    <property type="entry name" value="Glyco_trans_2-like"/>
</dbReference>
<dbReference type="PANTHER" id="PTHR43685:SF2">
    <property type="entry name" value="GLYCOSYLTRANSFERASE 2-LIKE DOMAIN-CONTAINING PROTEIN"/>
    <property type="match status" value="1"/>
</dbReference>
<keyword evidence="2" id="KW-0808">Transferase</keyword>
<dbReference type="SUPFAM" id="SSF53448">
    <property type="entry name" value="Nucleotide-diphospho-sugar transferases"/>
    <property type="match status" value="1"/>
</dbReference>
<proteinExistence type="predicted"/>
<accession>A0A5Q0C546</accession>
<dbReference type="InterPro" id="IPR050834">
    <property type="entry name" value="Glycosyltransf_2"/>
</dbReference>
<evidence type="ECO:0000313" key="3">
    <source>
        <dbReference type="Proteomes" id="UP000326881"/>
    </source>
</evidence>
<dbReference type="Gene3D" id="3.90.550.10">
    <property type="entry name" value="Spore Coat Polysaccharide Biosynthesis Protein SpsA, Chain A"/>
    <property type="match status" value="1"/>
</dbReference>
<dbReference type="OrthoDB" id="9806521at2"/>
<gene>
    <name evidence="2" type="ORF">FZ934_11800</name>
</gene>
<feature type="domain" description="Glycosyltransferase 2-like" evidence="1">
    <location>
        <begin position="8"/>
        <end position="138"/>
    </location>
</feature>
<dbReference type="CDD" id="cd00761">
    <property type="entry name" value="Glyco_tranf_GTA_type"/>
    <property type="match status" value="1"/>
</dbReference>
<organism evidence="2 3">
    <name type="scientific">Rhizobium grahamii</name>
    <dbReference type="NCBI Taxonomy" id="1120045"/>
    <lineage>
        <taxon>Bacteria</taxon>
        <taxon>Pseudomonadati</taxon>
        <taxon>Pseudomonadota</taxon>
        <taxon>Alphaproteobacteria</taxon>
        <taxon>Hyphomicrobiales</taxon>
        <taxon>Rhizobiaceae</taxon>
        <taxon>Rhizobium/Agrobacterium group</taxon>
        <taxon>Rhizobium</taxon>
    </lineage>
</organism>
<reference evidence="2 3" key="1">
    <citation type="submission" date="2019-08" db="EMBL/GenBank/DDBJ databases">
        <title>Prosopis cineraria nodule microbiome.</title>
        <authorList>
            <person name="Ali R."/>
            <person name="Chaluvadi S.R."/>
            <person name="Wang X."/>
        </authorList>
    </citation>
    <scope>NUCLEOTIDE SEQUENCE [LARGE SCALE GENOMIC DNA]</scope>
    <source>
        <strain evidence="2 3">BG7</strain>
    </source>
</reference>
<sequence length="333" mass="36414">MAPTANICVIIAAKNAADTIETAVISALREPEVAEVVVVDDGSNDGTAEAAKRADDATGRLIVARFEQNKGPSAARNHAIEISSAPLIAILDADDFFFAGRFQRMIAADDWEFVADNIAFVDADTAAEAPRHLDAFAENPRFFDLAAFVEGNISKRGVRRGEIGFLKPVMRRSFLNQHGLRYREEMRLGEDYDLYIRALALGARYKIIHSCGYGAVVRGDSLSGRHRTEDLRRLYEADRALLDTHTLTPDAKAAVSRHEKHVRDKYELRHFLDLKAQNGPAAALAYLVGHPTAFPAIAGGILADKTERWRNPSGVSATAGSGRLRYLLEATAA</sequence>
<dbReference type="KEGG" id="rgr:FZ934_11800"/>
<dbReference type="EMBL" id="CP043498">
    <property type="protein sequence ID" value="QFY61036.1"/>
    <property type="molecule type" value="Genomic_DNA"/>
</dbReference>
<dbReference type="PANTHER" id="PTHR43685">
    <property type="entry name" value="GLYCOSYLTRANSFERASE"/>
    <property type="match status" value="1"/>
</dbReference>